<reference evidence="1" key="1">
    <citation type="submission" date="2021-02" db="EMBL/GenBank/DDBJ databases">
        <authorList>
            <consortium name="DOE Joint Genome Institute"/>
            <person name="Ahrendt S."/>
            <person name="Looney B.P."/>
            <person name="Miyauchi S."/>
            <person name="Morin E."/>
            <person name="Drula E."/>
            <person name="Courty P.E."/>
            <person name="Chicoki N."/>
            <person name="Fauchery L."/>
            <person name="Kohler A."/>
            <person name="Kuo A."/>
            <person name="Labutti K."/>
            <person name="Pangilinan J."/>
            <person name="Lipzen A."/>
            <person name="Riley R."/>
            <person name="Andreopoulos W."/>
            <person name="He G."/>
            <person name="Johnson J."/>
            <person name="Barry K.W."/>
            <person name="Grigoriev I.V."/>
            <person name="Nagy L."/>
            <person name="Hibbett D."/>
            <person name="Henrissat B."/>
            <person name="Matheny P.B."/>
            <person name="Labbe J."/>
            <person name="Martin F."/>
        </authorList>
    </citation>
    <scope>NUCLEOTIDE SEQUENCE</scope>
    <source>
        <strain evidence="1">EC-137</strain>
    </source>
</reference>
<keyword evidence="2" id="KW-1185">Reference proteome</keyword>
<protein>
    <submittedName>
        <fullName evidence="1">Uncharacterized protein</fullName>
    </submittedName>
</protein>
<reference evidence="1" key="2">
    <citation type="journal article" date="2022" name="New Phytol.">
        <title>Evolutionary transition to the ectomycorrhizal habit in the genomes of a hyperdiverse lineage of mushroom-forming fungi.</title>
        <authorList>
            <person name="Looney B."/>
            <person name="Miyauchi S."/>
            <person name="Morin E."/>
            <person name="Drula E."/>
            <person name="Courty P.E."/>
            <person name="Kohler A."/>
            <person name="Kuo A."/>
            <person name="LaButti K."/>
            <person name="Pangilinan J."/>
            <person name="Lipzen A."/>
            <person name="Riley R."/>
            <person name="Andreopoulos W."/>
            <person name="He G."/>
            <person name="Johnson J."/>
            <person name="Nolan M."/>
            <person name="Tritt A."/>
            <person name="Barry K.W."/>
            <person name="Grigoriev I.V."/>
            <person name="Nagy L.G."/>
            <person name="Hibbett D."/>
            <person name="Henrissat B."/>
            <person name="Matheny P.B."/>
            <person name="Labbe J."/>
            <person name="Martin F.M."/>
        </authorList>
    </citation>
    <scope>NUCLEOTIDE SEQUENCE</scope>
    <source>
        <strain evidence="1">EC-137</strain>
    </source>
</reference>
<gene>
    <name evidence="1" type="ORF">K488DRAFT_88824</name>
</gene>
<dbReference type="Proteomes" id="UP000814128">
    <property type="component" value="Unassembled WGS sequence"/>
</dbReference>
<name>A0ACB8QCQ0_9AGAM</name>
<accession>A0ACB8QCQ0</accession>
<dbReference type="EMBL" id="MU273682">
    <property type="protein sequence ID" value="KAI0029350.1"/>
    <property type="molecule type" value="Genomic_DNA"/>
</dbReference>
<evidence type="ECO:0000313" key="1">
    <source>
        <dbReference type="EMBL" id="KAI0029350.1"/>
    </source>
</evidence>
<comment type="caution">
    <text evidence="1">The sequence shown here is derived from an EMBL/GenBank/DDBJ whole genome shotgun (WGS) entry which is preliminary data.</text>
</comment>
<sequence length="953" mass="106331">MNISSSACTSRALLVGLAKPAPRAFVRHRSVNKGSKKVLVGRKDEIQAAPLQRGGEFLRTANAQRNGRAGLRANRGDNPSRPPADLSYIKDIIEVTPFPEPSVHSDFKLNQSGIGRDTENRLDVETGALLEVRRKAGHEFIVYAYPVRSGNSRILLAALSHDGSMTMCTPEEVTFVIHKFLPSDQVSRIGELEVPTTRQELMARVMTVKKLRDFSKAYQDVYSGISGKFHTLYDDLAPQDPEEWGELVLQDVFERLDLDASNDLVRIAAHNHLMDRPDSFLPHQSNFLNSTTFHLRPRAEVARIQTFWRKLSTDRNFLDAFAERVRDYIAKLRQRGHRDDAGVPSCSVQEDIKFTEDDQLIVHLLRNSLRALRTFQADPYETMVPLIIKAVGRHGAIINDDDTRGLLIDLGVFAPWQDTVSCRWDITSKDQSGRPGARDAVLSSNQTLLARSALSPHEYYPSDPLEAIRHDFGSLPAYVIDDVTAHELDDGISVERDGTNPDYIWVHVHIADPTRLLHPDHELAKKAARVSESLYFLNRFLPMFPSSFISENSLSLGTASAAGEPEHTMSFSGKIAPNGEIVDYRVHASILRNIRVMRYDEIDAVTGWETNVPTYPFGGQPPAALAPAYGQRELEDLKLLREVFQRRVGALLRGNSFVFGRPKAEILSASGALPDSLHSSPHPGVFRGWPDLTFKVTSPSWQGARAVVAEAAKIACTVASMFALERGLPMVRRAMKPPLCGDPAELERLLSMRDATGCVPEQELLKTETFSWRGVYETVAPDAHWGLDVPEGLGYARVSSPLRRYVDMLHHWQLKHALLHPDARPLFSKEELQGFIKHPPLLVLARNAQGQHMREWTALYVQRYLRQHPQLVGGDGPGPLQSVDAIIKSAWIKPVRETYGVMDVTIPKLGLDATLRIERGREYPQLTPGSVHRVDIVESSVAVAGSVSVALRK</sequence>
<evidence type="ECO:0000313" key="2">
    <source>
        <dbReference type="Proteomes" id="UP000814128"/>
    </source>
</evidence>
<organism evidence="1 2">
    <name type="scientific">Vararia minispora EC-137</name>
    <dbReference type="NCBI Taxonomy" id="1314806"/>
    <lineage>
        <taxon>Eukaryota</taxon>
        <taxon>Fungi</taxon>
        <taxon>Dikarya</taxon>
        <taxon>Basidiomycota</taxon>
        <taxon>Agaricomycotina</taxon>
        <taxon>Agaricomycetes</taxon>
        <taxon>Russulales</taxon>
        <taxon>Lachnocladiaceae</taxon>
        <taxon>Vararia</taxon>
    </lineage>
</organism>
<proteinExistence type="predicted"/>